<dbReference type="PROSITE" id="PS00101">
    <property type="entry name" value="HEXAPEP_TRANSFERASES"/>
    <property type="match status" value="1"/>
</dbReference>
<comment type="subcellular location">
    <subcellularLocation>
        <location evidence="1">Cytoplasm</location>
    </subcellularLocation>
</comment>
<protein>
    <recommendedName>
        <fullName evidence="5">Serine acetyltransferase</fullName>
        <ecNumber evidence="4">2.3.1.30</ecNumber>
    </recommendedName>
</protein>
<comment type="similarity">
    <text evidence="3">Belongs to the transferase hexapeptide repeat family.</text>
</comment>
<evidence type="ECO:0000256" key="4">
    <source>
        <dbReference type="ARBA" id="ARBA00013266"/>
    </source>
</evidence>
<evidence type="ECO:0000313" key="13">
    <source>
        <dbReference type="EMBL" id="AWB27835.1"/>
    </source>
</evidence>
<dbReference type="SUPFAM" id="SSF51161">
    <property type="entry name" value="Trimeric LpxA-like enzymes"/>
    <property type="match status" value="1"/>
</dbReference>
<dbReference type="CDD" id="cd03354">
    <property type="entry name" value="LbH_SAT"/>
    <property type="match status" value="1"/>
</dbReference>
<accession>A0A2R4X239</accession>
<dbReference type="GeneID" id="36512638"/>
<name>A0A2R4X239_9EURY</name>
<dbReference type="EC" id="2.3.1.30" evidence="4"/>
<comment type="catalytic activity">
    <reaction evidence="12">
        <text>L-serine + acetyl-CoA = O-acetyl-L-serine + CoA</text>
        <dbReference type="Rhea" id="RHEA:24560"/>
        <dbReference type="ChEBI" id="CHEBI:33384"/>
        <dbReference type="ChEBI" id="CHEBI:57287"/>
        <dbReference type="ChEBI" id="CHEBI:57288"/>
        <dbReference type="ChEBI" id="CHEBI:58340"/>
        <dbReference type="EC" id="2.3.1.30"/>
    </reaction>
</comment>
<dbReference type="InterPro" id="IPR001451">
    <property type="entry name" value="Hexapep"/>
</dbReference>
<keyword evidence="6" id="KW-0963">Cytoplasm</keyword>
<dbReference type="Pfam" id="PF00132">
    <property type="entry name" value="Hexapep"/>
    <property type="match status" value="1"/>
</dbReference>
<dbReference type="Gene3D" id="1.10.3130.10">
    <property type="entry name" value="serine acetyltransferase, domain 1"/>
    <property type="match status" value="1"/>
</dbReference>
<dbReference type="GO" id="GO:0009001">
    <property type="term" value="F:serine O-acetyltransferase activity"/>
    <property type="evidence" value="ECO:0007669"/>
    <property type="project" value="UniProtKB-EC"/>
</dbReference>
<dbReference type="GO" id="GO:0005737">
    <property type="term" value="C:cytoplasm"/>
    <property type="evidence" value="ECO:0007669"/>
    <property type="project" value="UniProtKB-SubCell"/>
</dbReference>
<evidence type="ECO:0000256" key="11">
    <source>
        <dbReference type="ARBA" id="ARBA00023315"/>
    </source>
</evidence>
<evidence type="ECO:0000256" key="6">
    <source>
        <dbReference type="ARBA" id="ARBA00022490"/>
    </source>
</evidence>
<dbReference type="FunFam" id="2.160.10.10:FF:000007">
    <property type="entry name" value="Serine acetyltransferase"/>
    <property type="match status" value="1"/>
</dbReference>
<dbReference type="InterPro" id="IPR053376">
    <property type="entry name" value="Serine_acetyltransferase"/>
</dbReference>
<keyword evidence="9" id="KW-0677">Repeat</keyword>
<keyword evidence="10" id="KW-0198">Cysteine biosynthesis</keyword>
<dbReference type="InterPro" id="IPR045304">
    <property type="entry name" value="LbH_SAT"/>
</dbReference>
<keyword evidence="11" id="KW-0012">Acyltransferase</keyword>
<dbReference type="FunFam" id="1.10.3130.10:FF:000003">
    <property type="entry name" value="Serine acetyltransferase"/>
    <property type="match status" value="1"/>
</dbReference>
<evidence type="ECO:0000256" key="9">
    <source>
        <dbReference type="ARBA" id="ARBA00022737"/>
    </source>
</evidence>
<dbReference type="InterPro" id="IPR011004">
    <property type="entry name" value="Trimer_LpxA-like_sf"/>
</dbReference>
<organism evidence="13 14">
    <name type="scientific">Halococcoides cellulosivorans</name>
    <dbReference type="NCBI Taxonomy" id="1679096"/>
    <lineage>
        <taxon>Archaea</taxon>
        <taxon>Methanobacteriati</taxon>
        <taxon>Methanobacteriota</taxon>
        <taxon>Stenosarchaea group</taxon>
        <taxon>Halobacteria</taxon>
        <taxon>Halobacteriales</taxon>
        <taxon>Haloarculaceae</taxon>
        <taxon>Halococcoides</taxon>
    </lineage>
</organism>
<dbReference type="EMBL" id="CP028858">
    <property type="protein sequence ID" value="AWB27835.1"/>
    <property type="molecule type" value="Genomic_DNA"/>
</dbReference>
<dbReference type="PIRSF" id="PIRSF000441">
    <property type="entry name" value="CysE"/>
    <property type="match status" value="1"/>
</dbReference>
<comment type="pathway">
    <text evidence="2">Amino-acid biosynthesis; L-cysteine biosynthesis; L-cysteine from L-serine: step 1/2.</text>
</comment>
<keyword evidence="14" id="KW-1185">Reference proteome</keyword>
<evidence type="ECO:0000256" key="1">
    <source>
        <dbReference type="ARBA" id="ARBA00004496"/>
    </source>
</evidence>
<dbReference type="AlphaFoldDB" id="A0A2R4X239"/>
<evidence type="ECO:0000256" key="3">
    <source>
        <dbReference type="ARBA" id="ARBA00007274"/>
    </source>
</evidence>
<dbReference type="InterPro" id="IPR018357">
    <property type="entry name" value="Hexapep_transf_CS"/>
</dbReference>
<dbReference type="InterPro" id="IPR042122">
    <property type="entry name" value="Ser_AcTrfase_N_sf"/>
</dbReference>
<evidence type="ECO:0000256" key="7">
    <source>
        <dbReference type="ARBA" id="ARBA00022605"/>
    </source>
</evidence>
<gene>
    <name evidence="13" type="primary">cysE</name>
    <name evidence="13" type="ORF">HARCEL1_08985</name>
</gene>
<dbReference type="NCBIfam" id="NF041874">
    <property type="entry name" value="EPS_EpsC"/>
    <property type="match status" value="1"/>
</dbReference>
<proteinExistence type="inferred from homology"/>
<dbReference type="KEGG" id="harc:HARCEL1_08985"/>
<keyword evidence="7" id="KW-0028">Amino-acid biosynthesis</keyword>
<dbReference type="NCBIfam" id="TIGR01172">
    <property type="entry name" value="cysE"/>
    <property type="match status" value="1"/>
</dbReference>
<sequence>MFDRFRDDVRTAMAKDPAAQSTLAVVLTYAGLHAVWIHRLAHAFWERDWNLPARLLSHFARLFTGVEIHPGAEIGERLFIDHGMGTVIGETAVIGDDVHMYHGCTLGGNTMRREKRHPTLEDGVTIGAGATVVGDITIGERASVGAGAVVVNEVPPEATVTGVPAEVVDEPYCESVAADVDIPNNAS</sequence>
<dbReference type="Gene3D" id="2.160.10.10">
    <property type="entry name" value="Hexapeptide repeat proteins"/>
    <property type="match status" value="1"/>
</dbReference>
<evidence type="ECO:0000256" key="2">
    <source>
        <dbReference type="ARBA" id="ARBA00004876"/>
    </source>
</evidence>
<evidence type="ECO:0000256" key="10">
    <source>
        <dbReference type="ARBA" id="ARBA00023192"/>
    </source>
</evidence>
<dbReference type="Proteomes" id="UP000244727">
    <property type="component" value="Chromosome"/>
</dbReference>
<keyword evidence="8 13" id="KW-0808">Transferase</keyword>
<evidence type="ECO:0000313" key="14">
    <source>
        <dbReference type="Proteomes" id="UP000244727"/>
    </source>
</evidence>
<dbReference type="RefSeq" id="WP_108382588.1">
    <property type="nucleotide sequence ID" value="NZ_CP028858.1"/>
</dbReference>
<reference evidence="13 14" key="1">
    <citation type="submission" date="2018-04" db="EMBL/GenBank/DDBJ databases">
        <title>Halococcoides cellulosivorans gen. nov., sp. nov., an extremely halophilic cellulose-utilizing haloarchaeon from hypersaline lakes.</title>
        <authorList>
            <person name="Sorokin D.Y."/>
            <person name="Toshchakov S.V."/>
            <person name="Samarov N.I."/>
            <person name="Korzhenkov A."/>
            <person name="Kublanov I.V."/>
        </authorList>
    </citation>
    <scope>NUCLEOTIDE SEQUENCE [LARGE SCALE GENOMIC DNA]</scope>
    <source>
        <strain evidence="13 14">HArcel1</strain>
    </source>
</reference>
<evidence type="ECO:0000256" key="8">
    <source>
        <dbReference type="ARBA" id="ARBA00022679"/>
    </source>
</evidence>
<dbReference type="GO" id="GO:0006535">
    <property type="term" value="P:cysteine biosynthetic process from serine"/>
    <property type="evidence" value="ECO:0007669"/>
    <property type="project" value="InterPro"/>
</dbReference>
<dbReference type="PANTHER" id="PTHR42811">
    <property type="entry name" value="SERINE ACETYLTRANSFERASE"/>
    <property type="match status" value="1"/>
</dbReference>
<evidence type="ECO:0000256" key="12">
    <source>
        <dbReference type="ARBA" id="ARBA00049486"/>
    </source>
</evidence>
<dbReference type="InterPro" id="IPR005881">
    <property type="entry name" value="Ser_O-AcTrfase"/>
</dbReference>
<evidence type="ECO:0000256" key="5">
    <source>
        <dbReference type="ARBA" id="ARBA00018522"/>
    </source>
</evidence>